<dbReference type="InterPro" id="IPR036908">
    <property type="entry name" value="RlpA-like_sf"/>
</dbReference>
<dbReference type="InterPro" id="IPR012997">
    <property type="entry name" value="RplA"/>
</dbReference>
<dbReference type="CDD" id="cd22268">
    <property type="entry name" value="DPBB_RlpA-like"/>
    <property type="match status" value="1"/>
</dbReference>
<evidence type="ECO:0000313" key="6">
    <source>
        <dbReference type="EMBL" id="QBN19454.1"/>
    </source>
</evidence>
<dbReference type="AlphaFoldDB" id="A0A4P6YF03"/>
<dbReference type="SUPFAM" id="SSF50685">
    <property type="entry name" value="Barwin-like endoglucanases"/>
    <property type="match status" value="1"/>
</dbReference>
<dbReference type="NCBIfam" id="TIGR00413">
    <property type="entry name" value="rlpA"/>
    <property type="match status" value="1"/>
</dbReference>
<dbReference type="OrthoDB" id="9779128at2"/>
<keyword evidence="7" id="KW-1185">Reference proteome</keyword>
<dbReference type="EC" id="4.2.2.-" evidence="3"/>
<evidence type="ECO:0000256" key="1">
    <source>
        <dbReference type="ARBA" id="ARBA00023239"/>
    </source>
</evidence>
<organism evidence="6 7">
    <name type="scientific">Flavobacterium nackdongense</name>
    <dbReference type="NCBI Taxonomy" id="2547394"/>
    <lineage>
        <taxon>Bacteria</taxon>
        <taxon>Pseudomonadati</taxon>
        <taxon>Bacteroidota</taxon>
        <taxon>Flavobacteriia</taxon>
        <taxon>Flavobacteriales</taxon>
        <taxon>Flavobacteriaceae</taxon>
        <taxon>Flavobacterium</taxon>
    </lineage>
</organism>
<dbReference type="GO" id="GO:0071555">
    <property type="term" value="P:cell wall organization"/>
    <property type="evidence" value="ECO:0007669"/>
    <property type="project" value="UniProtKB-KW"/>
</dbReference>
<evidence type="ECO:0000256" key="4">
    <source>
        <dbReference type="RuleBase" id="RU003495"/>
    </source>
</evidence>
<comment type="function">
    <text evidence="3">Lytic transglycosylase with a strong preference for naked glycan strands that lack stem peptides.</text>
</comment>
<dbReference type="Pfam" id="PF03330">
    <property type="entry name" value="DPBB_1"/>
    <property type="match status" value="1"/>
</dbReference>
<dbReference type="EMBL" id="CP037933">
    <property type="protein sequence ID" value="QBN19454.1"/>
    <property type="molecule type" value="Genomic_DNA"/>
</dbReference>
<dbReference type="Gene3D" id="2.40.40.10">
    <property type="entry name" value="RlpA-like domain"/>
    <property type="match status" value="1"/>
</dbReference>
<comment type="similarity">
    <text evidence="3 4">Belongs to the RlpA family.</text>
</comment>
<dbReference type="RefSeq" id="WP_133276972.1">
    <property type="nucleotide sequence ID" value="NZ_CP037933.1"/>
</dbReference>
<proteinExistence type="inferred from homology"/>
<dbReference type="InterPro" id="IPR009009">
    <property type="entry name" value="RlpA-like_DPBB"/>
</dbReference>
<name>A0A4P6YF03_9FLAO</name>
<dbReference type="GO" id="GO:0000270">
    <property type="term" value="P:peptidoglycan metabolic process"/>
    <property type="evidence" value="ECO:0007669"/>
    <property type="project" value="UniProtKB-UniRule"/>
</dbReference>
<keyword evidence="1 3" id="KW-0456">Lyase</keyword>
<dbReference type="KEGG" id="fnk:E1750_11815"/>
<dbReference type="PANTHER" id="PTHR34183">
    <property type="entry name" value="ENDOLYTIC PEPTIDOGLYCAN TRANSGLYCOSYLASE RLPA"/>
    <property type="match status" value="1"/>
</dbReference>
<accession>A0A4P6YF03</accession>
<evidence type="ECO:0000256" key="2">
    <source>
        <dbReference type="ARBA" id="ARBA00023316"/>
    </source>
</evidence>
<gene>
    <name evidence="3" type="primary">rlpA</name>
    <name evidence="6" type="ORF">E1750_11815</name>
</gene>
<feature type="domain" description="RlpA-like protein double-psi beta-barrel" evidence="5">
    <location>
        <begin position="102"/>
        <end position="190"/>
    </location>
</feature>
<evidence type="ECO:0000256" key="3">
    <source>
        <dbReference type="HAMAP-Rule" id="MF_02071"/>
    </source>
</evidence>
<dbReference type="HAMAP" id="MF_02071">
    <property type="entry name" value="RlpA"/>
    <property type="match status" value="1"/>
</dbReference>
<evidence type="ECO:0000259" key="5">
    <source>
        <dbReference type="Pfam" id="PF03330"/>
    </source>
</evidence>
<evidence type="ECO:0000313" key="7">
    <source>
        <dbReference type="Proteomes" id="UP000291124"/>
    </source>
</evidence>
<protein>
    <recommendedName>
        <fullName evidence="3">Probable endolytic peptidoglycan transglycosylase RlpA</fullName>
        <ecNumber evidence="3">4.2.2.-</ecNumber>
    </recommendedName>
</protein>
<dbReference type="Proteomes" id="UP000291124">
    <property type="component" value="Chromosome"/>
</dbReference>
<dbReference type="PANTHER" id="PTHR34183:SF1">
    <property type="entry name" value="ENDOLYTIC PEPTIDOGLYCAN TRANSGLYCOSYLASE RLPA"/>
    <property type="match status" value="1"/>
</dbReference>
<dbReference type="InterPro" id="IPR034718">
    <property type="entry name" value="RlpA"/>
</dbReference>
<dbReference type="GO" id="GO:0008932">
    <property type="term" value="F:lytic endotransglycosylase activity"/>
    <property type="evidence" value="ECO:0007669"/>
    <property type="project" value="UniProtKB-UniRule"/>
</dbReference>
<keyword evidence="2 3" id="KW-0961">Cell wall biogenesis/degradation</keyword>
<sequence>MNSKRQKYQKNPFFSLVSCSFFVFISLAFFVVAHGQSLNKVKSKTTKTKDSVAKTKVVAAKSEKTITAVDTVKKINPIFDQPEVGIDSLFLGTGKFKLYKKNAHASYYHDKFHSKKTASGKKYDKNKYSAAHKKLPFGTIVKVTNEANGKSVLVEVTDRGPFVRSREIDLSRKAFMEIASNKSSGNMKVTLEVRQK</sequence>
<reference evidence="7" key="1">
    <citation type="submission" date="2019-03" db="EMBL/GenBank/DDBJ databases">
        <title>Flavobacterium sp.</title>
        <authorList>
            <person name="Kim H."/>
        </authorList>
    </citation>
    <scope>NUCLEOTIDE SEQUENCE [LARGE SCALE GENOMIC DNA]</scope>
    <source>
        <strain evidence="7">GS13</strain>
    </source>
</reference>